<reference evidence="3 4" key="1">
    <citation type="submission" date="2018-10" db="EMBL/GenBank/DDBJ databases">
        <title>Genomic Encyclopedia of Archaeal and Bacterial Type Strains, Phase II (KMG-II): from individual species to whole genera.</title>
        <authorList>
            <person name="Goeker M."/>
        </authorList>
    </citation>
    <scope>NUCLEOTIDE SEQUENCE [LARGE SCALE GENOMIC DNA]</scope>
    <source>
        <strain evidence="3 4">DSM 14954</strain>
    </source>
</reference>
<proteinExistence type="predicted"/>
<feature type="transmembrane region" description="Helical" evidence="2">
    <location>
        <begin position="184"/>
        <end position="203"/>
    </location>
</feature>
<evidence type="ECO:0000256" key="1">
    <source>
        <dbReference type="SAM" id="MobiDB-lite"/>
    </source>
</evidence>
<name>A0A660LG90_9ACTN</name>
<accession>A0A660LG90</accession>
<dbReference type="OrthoDB" id="9767931at2"/>
<feature type="transmembrane region" description="Helical" evidence="2">
    <location>
        <begin position="368"/>
        <end position="389"/>
    </location>
</feature>
<dbReference type="Pfam" id="PF13687">
    <property type="entry name" value="DUF4153"/>
    <property type="match status" value="1"/>
</dbReference>
<organism evidence="3 4">
    <name type="scientific">Solirubrobacter pauli</name>
    <dbReference type="NCBI Taxonomy" id="166793"/>
    <lineage>
        <taxon>Bacteria</taxon>
        <taxon>Bacillati</taxon>
        <taxon>Actinomycetota</taxon>
        <taxon>Thermoleophilia</taxon>
        <taxon>Solirubrobacterales</taxon>
        <taxon>Solirubrobacteraceae</taxon>
        <taxon>Solirubrobacter</taxon>
    </lineage>
</organism>
<dbReference type="Proteomes" id="UP000278962">
    <property type="component" value="Unassembled WGS sequence"/>
</dbReference>
<keyword evidence="2" id="KW-0472">Membrane</keyword>
<feature type="transmembrane region" description="Helical" evidence="2">
    <location>
        <begin position="327"/>
        <end position="347"/>
    </location>
</feature>
<evidence type="ECO:0000313" key="4">
    <source>
        <dbReference type="Proteomes" id="UP000278962"/>
    </source>
</evidence>
<dbReference type="RefSeq" id="WP_121250619.1">
    <property type="nucleotide sequence ID" value="NZ_RBIL01000001.1"/>
</dbReference>
<protein>
    <submittedName>
        <fullName evidence="3">Uncharacterized protein DUF4173</fullName>
    </submittedName>
</protein>
<dbReference type="AlphaFoldDB" id="A0A660LG90"/>
<comment type="caution">
    <text evidence="3">The sequence shown here is derived from an EMBL/GenBank/DDBJ whole genome shotgun (WGS) entry which is preliminary data.</text>
</comment>
<dbReference type="InterPro" id="IPR025291">
    <property type="entry name" value="DUF4153"/>
</dbReference>
<evidence type="ECO:0000256" key="2">
    <source>
        <dbReference type="SAM" id="Phobius"/>
    </source>
</evidence>
<feature type="transmembrane region" description="Helical" evidence="2">
    <location>
        <begin position="288"/>
        <end position="307"/>
    </location>
</feature>
<evidence type="ECO:0000313" key="3">
    <source>
        <dbReference type="EMBL" id="RKQ92843.1"/>
    </source>
</evidence>
<feature type="transmembrane region" description="Helical" evidence="2">
    <location>
        <begin position="430"/>
        <end position="450"/>
    </location>
</feature>
<feature type="region of interest" description="Disordered" evidence="1">
    <location>
        <begin position="1"/>
        <end position="64"/>
    </location>
</feature>
<keyword evidence="2" id="KW-1133">Transmembrane helix</keyword>
<sequence length="553" mass="57655">MTEHIGPPERPGGNEPAPGGNDDARPYGVGPEGPDTSGDGARGARPDTSRGWRPERPAGPGARAVPVIPGIGVWPPVERVVPPLRPEPAGRTAIALAAVPVWAARAVVGVALLAGALVVGSPLGLGVTIVLSALYAIAARVRRAAAVPDVDLRTRPEPARRDRWTGVWWALAAGLALVPTLRAAVWVVVPCLIVCVAVASLAASDGRRWGELWAGLGAVWVRLPGGTYLVGMATARGASFGPAARGAALAVALLGVFVPLLVSADAAFAELLEGWAPSLDMPIERTLVAVLFLALGGGLLFTAVAPFRPAPVPVSRTLARAEWALPLGALVALLGGFVALQLTILFGGDAYVQQTANLTYAEYARNGFGQLVAVAALTLAVVGAAARWARDRGSLLRVLLSALSVLTLVMLVSALHRLQLLEDAYGFTRLRFAAHAILLWLGALFTLVLVARGARWLPRAMLTTTVAAFLAFALADPDRRIAEWNVDRYERSGKVDATYLGGLSADAIPVLKGMECVPPMPAHDGFGGINLARERALASGVTGKDCTARDDWG</sequence>
<feature type="compositionally biased region" description="Basic and acidic residues" evidence="1">
    <location>
        <begin position="42"/>
        <end position="56"/>
    </location>
</feature>
<keyword evidence="4" id="KW-1185">Reference proteome</keyword>
<gene>
    <name evidence="3" type="ORF">C8N24_2699</name>
</gene>
<feature type="transmembrane region" description="Helical" evidence="2">
    <location>
        <begin position="123"/>
        <end position="141"/>
    </location>
</feature>
<feature type="transmembrane region" description="Helical" evidence="2">
    <location>
        <begin position="247"/>
        <end position="268"/>
    </location>
</feature>
<dbReference type="EMBL" id="RBIL01000001">
    <property type="protein sequence ID" value="RKQ92843.1"/>
    <property type="molecule type" value="Genomic_DNA"/>
</dbReference>
<feature type="transmembrane region" description="Helical" evidence="2">
    <location>
        <begin position="395"/>
        <end position="418"/>
    </location>
</feature>
<keyword evidence="2" id="KW-0812">Transmembrane</keyword>
<feature type="transmembrane region" description="Helical" evidence="2">
    <location>
        <begin position="212"/>
        <end position="235"/>
    </location>
</feature>